<dbReference type="InterPro" id="IPR046453">
    <property type="entry name" value="GpA_ATPase"/>
</dbReference>
<comment type="caution">
    <text evidence="3">The sequence shown here is derived from an EMBL/GenBank/DDBJ whole genome shotgun (WGS) entry which is preliminary data.</text>
</comment>
<dbReference type="GO" id="GO:0004519">
    <property type="term" value="F:endonuclease activity"/>
    <property type="evidence" value="ECO:0007669"/>
    <property type="project" value="InterPro"/>
</dbReference>
<dbReference type="PATRIC" id="fig|1618448.3.peg.550"/>
<accession>A0A0G1YCJ1</accession>
<gene>
    <name evidence="3" type="ORF">UY48_C0010G0024</name>
</gene>
<reference evidence="3 4" key="1">
    <citation type="journal article" date="2015" name="Nature">
        <title>rRNA introns, odd ribosomes, and small enigmatic genomes across a large radiation of phyla.</title>
        <authorList>
            <person name="Brown C.T."/>
            <person name="Hug L.A."/>
            <person name="Thomas B.C."/>
            <person name="Sharon I."/>
            <person name="Castelle C.J."/>
            <person name="Singh A."/>
            <person name="Wilkins M.J."/>
            <person name="Williams K.H."/>
            <person name="Banfield J.F."/>
        </authorList>
    </citation>
    <scope>NUCLEOTIDE SEQUENCE [LARGE SCALE GENOMIC DNA]</scope>
</reference>
<evidence type="ECO:0000313" key="3">
    <source>
        <dbReference type="EMBL" id="KKW12672.1"/>
    </source>
</evidence>
<name>A0A0G1YCJ1_9BACT</name>
<dbReference type="InterPro" id="IPR027417">
    <property type="entry name" value="P-loop_NTPase"/>
</dbReference>
<dbReference type="InterPro" id="IPR046454">
    <property type="entry name" value="GpA_endonuclease"/>
</dbReference>
<proteinExistence type="predicted"/>
<dbReference type="Pfam" id="PF05876">
    <property type="entry name" value="GpA_ATPase"/>
    <property type="match status" value="1"/>
</dbReference>
<evidence type="ECO:0000259" key="1">
    <source>
        <dbReference type="Pfam" id="PF05876"/>
    </source>
</evidence>
<dbReference type="Gene3D" id="3.40.50.300">
    <property type="entry name" value="P-loop containing nucleotide triphosphate hydrolases"/>
    <property type="match status" value="1"/>
</dbReference>
<feature type="domain" description="Terminase large subunit GpA endonuclease" evidence="2">
    <location>
        <begin position="309"/>
        <end position="591"/>
    </location>
</feature>
<sequence length="651" mass="73910">MPKKARNPWGEPEESLAWEPPEKLTVSECADKYRVLSYKAEKRGPWQTSYNHVARAFMDSFGLDCVQEIWLVKPTQSSGTEGLLNMLLYSILQDPGQAMIVEPNENLAAEISQERIDDMISSSEKLKSLLLDTREETGKKKKTFIPMTVYFAWAGSPTSLASRACRIVMFDEVDKYREFTGKEASPLKLGKERTNTFKYTKKIVYVSTPVLETDPITVGEAGCEARFRYKIACPCCGAKQQFYLGNIKYATDAEIRDVEETAWYECESCRGIITDNQRMELVRRGDWYDTISGLSFSASMAKLKPRRIGFQFNRTYTPWFTFGDIAAEDLRTRHDVAARMNFVNSWLAEPWVEKAEQQTAHALYDRCIDIPAQVCPENTIAVTCGIDPSSGGYWFATMAWRKQGKERCSPHLIDYGFLKTREALQDYVQNTRYRIQGSDTKAFPLWRSGMDTGGTYGKGDETMTETAYAICRANKSYRLYGTKGGSVRGVAKMHETIIDKMPGKRGKVIPGGLTLWLLNSELLKQSCFDFLNFEKSEPGALTFHSEIDQELIDHLTAEEKRRDSRSKKWKFYNPPGRANHLFDALIIALAMGDPECNGGVNVLRRQQCYAVKHIKSQNIPKTDKTSEDAIILSKAKTTPSRWRIISQGVEI</sequence>
<evidence type="ECO:0000313" key="4">
    <source>
        <dbReference type="Proteomes" id="UP000034588"/>
    </source>
</evidence>
<dbReference type="AlphaFoldDB" id="A0A0G1YCJ1"/>
<dbReference type="GO" id="GO:0016887">
    <property type="term" value="F:ATP hydrolysis activity"/>
    <property type="evidence" value="ECO:0007669"/>
    <property type="project" value="InterPro"/>
</dbReference>
<organism evidence="3 4">
    <name type="scientific">Candidatus Gottesmanbacteria bacterium GW2011_GWB1_49_7</name>
    <dbReference type="NCBI Taxonomy" id="1618448"/>
    <lineage>
        <taxon>Bacteria</taxon>
        <taxon>Candidatus Gottesmaniibacteriota</taxon>
    </lineage>
</organism>
<feature type="domain" description="Phage terminase large subunit GpA ATPase" evidence="1">
    <location>
        <begin position="41"/>
        <end position="287"/>
    </location>
</feature>
<dbReference type="Pfam" id="PF20454">
    <property type="entry name" value="GpA_nuclease"/>
    <property type="match status" value="1"/>
</dbReference>
<dbReference type="EMBL" id="LCQD01000010">
    <property type="protein sequence ID" value="KKW12672.1"/>
    <property type="molecule type" value="Genomic_DNA"/>
</dbReference>
<dbReference type="Proteomes" id="UP000034588">
    <property type="component" value="Unassembled WGS sequence"/>
</dbReference>
<protein>
    <submittedName>
        <fullName evidence="3">Phage terminase large subunit (GpA)</fullName>
    </submittedName>
</protein>
<evidence type="ECO:0000259" key="2">
    <source>
        <dbReference type="Pfam" id="PF20454"/>
    </source>
</evidence>